<dbReference type="EC" id="6.6.1.2" evidence="3"/>
<dbReference type="NCBIfam" id="TIGR02257">
    <property type="entry name" value="cobalto_cobN"/>
    <property type="match status" value="1"/>
</dbReference>
<gene>
    <name evidence="3" type="primary">cobN</name>
    <name evidence="3" type="ORF">DTL70_13295</name>
</gene>
<evidence type="ECO:0000259" key="2">
    <source>
        <dbReference type="Pfam" id="PF02514"/>
    </source>
</evidence>
<evidence type="ECO:0000313" key="4">
    <source>
        <dbReference type="Proteomes" id="UP000252914"/>
    </source>
</evidence>
<dbReference type="InterPro" id="IPR011953">
    <property type="entry name" value="Cobalto_CobN"/>
</dbReference>
<reference evidence="3 4" key="1">
    <citation type="submission" date="2018-06" db="EMBL/GenBank/DDBJ databases">
        <title>Streptomyces reniochalinae sp. nov. and Streptomyces diacarnus sp. nov. from marine sponges.</title>
        <authorList>
            <person name="Li L."/>
        </authorList>
    </citation>
    <scope>NUCLEOTIDE SEQUENCE [LARGE SCALE GENOMIC DNA]</scope>
    <source>
        <strain evidence="3 4">LHW51701</strain>
    </source>
</reference>
<dbReference type="Proteomes" id="UP000252914">
    <property type="component" value="Unassembled WGS sequence"/>
</dbReference>
<dbReference type="InterPro" id="IPR003672">
    <property type="entry name" value="CobN/Mg_chltase"/>
</dbReference>
<dbReference type="EMBL" id="QOIN01000042">
    <property type="protein sequence ID" value="RCG23628.1"/>
    <property type="molecule type" value="Genomic_DNA"/>
</dbReference>
<dbReference type="PANTHER" id="PTHR44119">
    <property type="entry name" value="MAGNESIUM-CHELATASE SUBUNIT CHLH, CHLOROPLASTIC"/>
    <property type="match status" value="1"/>
</dbReference>
<feature type="domain" description="CobN/magnesium chelatase" evidence="2">
    <location>
        <begin position="135"/>
        <end position="420"/>
    </location>
</feature>
<dbReference type="GO" id="GO:0051116">
    <property type="term" value="F:cobaltochelatase activity"/>
    <property type="evidence" value="ECO:0007669"/>
    <property type="project" value="UniProtKB-EC"/>
</dbReference>
<name>A0A367EZS0_9ACTN</name>
<comment type="caution">
    <text evidence="3">The sequence shown here is derived from an EMBL/GenBank/DDBJ whole genome shotgun (WGS) entry which is preliminary data.</text>
</comment>
<evidence type="ECO:0000313" key="3">
    <source>
        <dbReference type="EMBL" id="RCG23628.1"/>
    </source>
</evidence>
<keyword evidence="3" id="KW-0436">Ligase</keyword>
<proteinExistence type="predicted"/>
<feature type="domain" description="CobN/magnesium chelatase" evidence="2">
    <location>
        <begin position="493"/>
        <end position="1288"/>
    </location>
</feature>
<feature type="compositionally biased region" description="Low complexity" evidence="1">
    <location>
        <begin position="426"/>
        <end position="455"/>
    </location>
</feature>
<organism evidence="3 4">
    <name type="scientific">Streptomyces diacarni</name>
    <dbReference type="NCBI Taxonomy" id="2800381"/>
    <lineage>
        <taxon>Bacteria</taxon>
        <taxon>Bacillati</taxon>
        <taxon>Actinomycetota</taxon>
        <taxon>Actinomycetes</taxon>
        <taxon>Kitasatosporales</taxon>
        <taxon>Streptomycetaceae</taxon>
        <taxon>Streptomyces</taxon>
    </lineage>
</organism>
<feature type="region of interest" description="Disordered" evidence="1">
    <location>
        <begin position="420"/>
        <end position="492"/>
    </location>
</feature>
<feature type="compositionally biased region" description="Low complexity" evidence="1">
    <location>
        <begin position="465"/>
        <end position="475"/>
    </location>
</feature>
<protein>
    <submittedName>
        <fullName evidence="3">Cobaltochelatase subunit CobN</fullName>
        <ecNumber evidence="3">6.6.1.2</ecNumber>
    </submittedName>
</protein>
<evidence type="ECO:0000256" key="1">
    <source>
        <dbReference type="SAM" id="MobiDB-lite"/>
    </source>
</evidence>
<keyword evidence="4" id="KW-1185">Reference proteome</keyword>
<dbReference type="RefSeq" id="WP_114022118.1">
    <property type="nucleotide sequence ID" value="NZ_QOIN01000042.1"/>
</dbReference>
<accession>A0A367EZS0</accession>
<dbReference type="Pfam" id="PF02514">
    <property type="entry name" value="CobN-Mg_chel"/>
    <property type="match status" value="2"/>
</dbReference>
<dbReference type="CDD" id="cd10150">
    <property type="entry name" value="CobN_like"/>
    <property type="match status" value="1"/>
</dbReference>
<dbReference type="PANTHER" id="PTHR44119:SF4">
    <property type="entry name" value="AEROBIC COBALTOCHELATASE SUBUNIT COBN"/>
    <property type="match status" value="1"/>
</dbReference>
<dbReference type="GO" id="GO:0009236">
    <property type="term" value="P:cobalamin biosynthetic process"/>
    <property type="evidence" value="ECO:0007669"/>
    <property type="project" value="InterPro"/>
</dbReference>
<sequence length="1309" mass="139617">MLLSSRDAAQGDVTPRVILLLSTSDTDLLSARAANESASAAEAAASSPAANPLSYRYANPTRLSEGALQEELGALLDGVDLVVVRLLGGIRAWQQGVDLLRESGRPLVVLTGEQAPDAQLMAASTVPIGVAAEAHAYLAHGGPANLTQLAGFLSDTVLLTGHGFEPPAPAPSWGALRRDPGPHAAALPADAPTVAVLYYRAHHMSGNTAFAAALCDAIEAAGGRALPLYVASLRTPEPELVEELRAADVIVTTVLAAGGAGGTKPADAQAGGDDEAWDAGALTGLDVPIIQALCLTAPRSDWERNDEGVSPLDAASQIAVPEFDGRLITVPFSFKEIDEDGLPSYVADPERAARVAGIAVRHARLRHIPAGEKRLALVLSAYPTKHARIGNAVGLDTPASAMALLRRLVAEGYDFGPPEDIPGLVPGADAAPASAPAPAPAQKGGSGGTVTPQGGDARATPPGPAHGTPPGQAAAEGHEADAGEGEADGSGEHEGDALIRALIDAGGHDQDWLTEEQLARNPVRIPAADYRRWYATLPRELRDAVEEHWGPPPGEMFVDRTHNPEGDIVLAALRRGNLLVLIQPPRGFGENPIAIYHDPDLPPSHHYLAAYRWIAAPRAEGGFGADAMIHLGKHGNLEWLPGKNAGLSAACAPDAALGDLPLVYPFLVNDPGEGTQAKRRVHATLVDHLVPPMARADSYGDIARLEQLLDEYAQISSMDPAKLPAIRAQIWTLIQAAKLDHDLGMEERPDDEGFDDFLLHVDGWLCEVKDAQIRDGLHVLGTAPGGEDRVNLVLAILRARQIWGGAHTLPGLREALGLDESAATRTASDAAEARARALVEEMEAAGWDPAAVDAVAAEQPPRVADILTFAAREVVPRLDATTDELDHTVHALAGGFVPAGPSGSPLRGLVNVLPTGRNFYSVDPKAVPSRLAWETGQALADSLLERYRGDNGAWPTSVGLSLWGTSAMRTAGDDIAEALALLGVRPVWDDASRRVTGLEPVPHEELGRPRIDVTLRISGFFRDAFPHTVGLLDDAVRLAAGLDEPDEINFVRAHTRQDLAEHGDERRATTRIFGSRPGTYGAGLLQLIDSRDWRTDADLAEVYTVWGGYAYGRELDGRPAREEMETAYKRIAVAAKNTDTREHDIADSDDYFQYHGGMVATVRALRGTAPEAYIGDSTRPETVRTRTLVEETSRVFRARVVNPKWIEAMRRHGYKGAFELAATVDYLFGYDATTGVVADWMYDKLTEAYVMDEATRGFLQDANPWALHGIAERLLEAESRGMWSKPDPAALDALRQIYLETEGELEGDE</sequence>